<organism evidence="7 8">
    <name type="scientific">Clostridium acetobutylicum (strain ATCC 824 / DSM 792 / JCM 1419 / IAM 19013 / LMG 5710 / NBRC 13948 / NRRL B-527 / VKM B-1787 / 2291 / W)</name>
    <dbReference type="NCBI Taxonomy" id="272562"/>
    <lineage>
        <taxon>Bacteria</taxon>
        <taxon>Bacillati</taxon>
        <taxon>Bacillota</taxon>
        <taxon>Clostridia</taxon>
        <taxon>Eubacteriales</taxon>
        <taxon>Clostridiaceae</taxon>
        <taxon>Clostridium</taxon>
    </lineage>
</organism>
<dbReference type="InterPro" id="IPR002528">
    <property type="entry name" value="MATE_fam"/>
</dbReference>
<protein>
    <recommendedName>
        <fullName evidence="3">Probable multidrug resistance protein NorM</fullName>
    </recommendedName>
    <alternativeName>
        <fullName evidence="5">Multidrug-efflux transporter</fullName>
    </alternativeName>
</protein>
<dbReference type="GO" id="GO:0042910">
    <property type="term" value="F:xenobiotic transmembrane transporter activity"/>
    <property type="evidence" value="ECO:0007669"/>
    <property type="project" value="InterPro"/>
</dbReference>
<sequence length="128" mass="14485">MVSYLFFFQDIYLPLYTGNNDIIKLSSKVLIANAFAMIIWSSAFTLPAGLKGAGDAKYTMVTSIIGMWLFRIVLGNFLGNTMKFGLLGIFLGMYTDWLVRGILYIIRFRSGKWKNHVVVKRVKTSVKA</sequence>
<feature type="transmembrane region" description="Helical" evidence="6">
    <location>
        <begin position="84"/>
        <end position="106"/>
    </location>
</feature>
<dbReference type="KEGG" id="cac:CA_C1612"/>
<keyword evidence="6" id="KW-0812">Transmembrane</keyword>
<dbReference type="Pfam" id="PF01554">
    <property type="entry name" value="MatE"/>
    <property type="match status" value="1"/>
</dbReference>
<dbReference type="PANTHER" id="PTHR43298">
    <property type="entry name" value="MULTIDRUG RESISTANCE PROTEIN NORM-RELATED"/>
    <property type="match status" value="1"/>
</dbReference>
<dbReference type="AlphaFoldDB" id="Q97IM8"/>
<evidence type="ECO:0000256" key="4">
    <source>
        <dbReference type="ARBA" id="ARBA00022448"/>
    </source>
</evidence>
<comment type="function">
    <text evidence="1">Multidrug efflux pump.</text>
</comment>
<dbReference type="GO" id="GO:0005886">
    <property type="term" value="C:plasma membrane"/>
    <property type="evidence" value="ECO:0007669"/>
    <property type="project" value="TreeGrafter"/>
</dbReference>
<dbReference type="PANTHER" id="PTHR43298:SF2">
    <property type="entry name" value="FMN_FAD EXPORTER YEEO-RELATED"/>
    <property type="match status" value="1"/>
</dbReference>
<evidence type="ECO:0000256" key="6">
    <source>
        <dbReference type="SAM" id="Phobius"/>
    </source>
</evidence>
<feature type="transmembrane region" description="Helical" evidence="6">
    <location>
        <begin position="58"/>
        <end position="78"/>
    </location>
</feature>
<proteinExistence type="inferred from homology"/>
<dbReference type="HOGENOM" id="CLU_1955746_0_0_9"/>
<accession>Q97IM8</accession>
<comment type="similarity">
    <text evidence="2">Belongs to the multi antimicrobial extrusion (MATE) (TC 2.A.66.1) family.</text>
</comment>
<feature type="transmembrane region" description="Helical" evidence="6">
    <location>
        <begin position="29"/>
        <end position="46"/>
    </location>
</feature>
<dbReference type="STRING" id="272562.CA_C1612"/>
<evidence type="ECO:0000313" key="8">
    <source>
        <dbReference type="Proteomes" id="UP000000814"/>
    </source>
</evidence>
<gene>
    <name evidence="7" type="ordered locus">CA_C1612</name>
</gene>
<dbReference type="eggNOG" id="COG0534">
    <property type="taxonomic scope" value="Bacteria"/>
</dbReference>
<keyword evidence="6" id="KW-1133">Transmembrane helix</keyword>
<keyword evidence="6" id="KW-0472">Membrane</keyword>
<evidence type="ECO:0000256" key="3">
    <source>
        <dbReference type="ARBA" id="ARBA00020268"/>
    </source>
</evidence>
<keyword evidence="8" id="KW-1185">Reference proteome</keyword>
<dbReference type="GO" id="GO:0015297">
    <property type="term" value="F:antiporter activity"/>
    <property type="evidence" value="ECO:0007669"/>
    <property type="project" value="InterPro"/>
</dbReference>
<dbReference type="InterPro" id="IPR050222">
    <property type="entry name" value="MATE_MdtK"/>
</dbReference>
<evidence type="ECO:0000256" key="2">
    <source>
        <dbReference type="ARBA" id="ARBA00010199"/>
    </source>
</evidence>
<dbReference type="EMBL" id="AE001437">
    <property type="protein sequence ID" value="AAK79579.1"/>
    <property type="molecule type" value="Genomic_DNA"/>
</dbReference>
<dbReference type="Proteomes" id="UP000000814">
    <property type="component" value="Chromosome"/>
</dbReference>
<evidence type="ECO:0000313" key="7">
    <source>
        <dbReference type="EMBL" id="AAK79579.1"/>
    </source>
</evidence>
<evidence type="ECO:0000256" key="5">
    <source>
        <dbReference type="ARBA" id="ARBA00031636"/>
    </source>
</evidence>
<reference evidence="7 8" key="1">
    <citation type="journal article" date="2001" name="J. Bacteriol.">
        <title>Genome sequence and comparative analysis of the solvent-producing bacterium Clostridium acetobutylicum.</title>
        <authorList>
            <person name="Nolling J."/>
            <person name="Breton G."/>
            <person name="Omelchenko M.V."/>
            <person name="Makarova K.S."/>
            <person name="Zeng Q."/>
            <person name="Gibson R."/>
            <person name="Lee H.M."/>
            <person name="Dubois J."/>
            <person name="Qiu D."/>
            <person name="Hitti J."/>
            <person name="Wolf Y.I."/>
            <person name="Tatusov R.L."/>
            <person name="Sabathe F."/>
            <person name="Doucette-Stamm L."/>
            <person name="Soucaille P."/>
            <person name="Daly M.J."/>
            <person name="Bennett G.N."/>
            <person name="Koonin E.V."/>
            <person name="Smith D.R."/>
        </authorList>
    </citation>
    <scope>NUCLEOTIDE SEQUENCE [LARGE SCALE GENOMIC DNA]</scope>
    <source>
        <strain evidence="8">ATCC 824 / DSM 792 / JCM 1419 / LMG 5710 / VKM B-1787</strain>
    </source>
</reference>
<evidence type="ECO:0000256" key="1">
    <source>
        <dbReference type="ARBA" id="ARBA00003408"/>
    </source>
</evidence>
<name>Q97IM8_CLOAB</name>
<dbReference type="PIR" id="H97098">
    <property type="entry name" value="H97098"/>
</dbReference>
<keyword evidence="4" id="KW-0813">Transport</keyword>